<evidence type="ECO:0000313" key="9">
    <source>
        <dbReference type="Proteomes" id="UP000050795"/>
    </source>
</evidence>
<evidence type="ECO:0000256" key="7">
    <source>
        <dbReference type="SAM" id="MobiDB-lite"/>
    </source>
</evidence>
<feature type="region of interest" description="Disordered" evidence="7">
    <location>
        <begin position="351"/>
        <end position="387"/>
    </location>
</feature>
<evidence type="ECO:0000313" key="10">
    <source>
        <dbReference type="WBParaSite" id="TREG1_31550.1"/>
    </source>
</evidence>
<dbReference type="WBParaSite" id="TREG1_31550.1">
    <property type="protein sequence ID" value="TREG1_31550.1"/>
    <property type="gene ID" value="TREG1_31550"/>
</dbReference>
<dbReference type="Proteomes" id="UP000050795">
    <property type="component" value="Unassembled WGS sequence"/>
</dbReference>
<dbReference type="InterPro" id="IPR027640">
    <property type="entry name" value="Kinesin-like_fam"/>
</dbReference>
<dbReference type="SMART" id="SM00129">
    <property type="entry name" value="KISc"/>
    <property type="match status" value="1"/>
</dbReference>
<dbReference type="InterPro" id="IPR056524">
    <property type="entry name" value="KIF6/9_C"/>
</dbReference>
<dbReference type="AlphaFoldDB" id="A0AA85JN06"/>
<evidence type="ECO:0000256" key="5">
    <source>
        <dbReference type="PROSITE-ProRule" id="PRU00283"/>
    </source>
</evidence>
<reference evidence="10" key="2">
    <citation type="submission" date="2023-11" db="UniProtKB">
        <authorList>
            <consortium name="WormBaseParasite"/>
        </authorList>
    </citation>
    <scope>IDENTIFICATION</scope>
</reference>
<accession>A0AA85JN06</accession>
<dbReference type="GO" id="GO:0008017">
    <property type="term" value="F:microtubule binding"/>
    <property type="evidence" value="ECO:0007669"/>
    <property type="project" value="InterPro"/>
</dbReference>
<keyword evidence="6" id="KW-0505">Motor protein</keyword>
<name>A0AA85JN06_TRIRE</name>
<keyword evidence="9" id="KW-1185">Reference proteome</keyword>
<evidence type="ECO:0000259" key="8">
    <source>
        <dbReference type="PROSITE" id="PS50067"/>
    </source>
</evidence>
<organism evidence="9 10">
    <name type="scientific">Trichobilharzia regenti</name>
    <name type="common">Nasal bird schistosome</name>
    <dbReference type="NCBI Taxonomy" id="157069"/>
    <lineage>
        <taxon>Eukaryota</taxon>
        <taxon>Metazoa</taxon>
        <taxon>Spiralia</taxon>
        <taxon>Lophotrochozoa</taxon>
        <taxon>Platyhelminthes</taxon>
        <taxon>Trematoda</taxon>
        <taxon>Digenea</taxon>
        <taxon>Strigeidida</taxon>
        <taxon>Schistosomatoidea</taxon>
        <taxon>Schistosomatidae</taxon>
        <taxon>Trichobilharzia</taxon>
    </lineage>
</organism>
<keyword evidence="2 6" id="KW-0547">Nucleotide-binding</keyword>
<comment type="similarity">
    <text evidence="5 6">Belongs to the TRAFAC class myosin-kinesin ATPase superfamily. Kinesin family.</text>
</comment>
<dbReference type="GO" id="GO:0005524">
    <property type="term" value="F:ATP binding"/>
    <property type="evidence" value="ECO:0007669"/>
    <property type="project" value="UniProtKB-KW"/>
</dbReference>
<dbReference type="PROSITE" id="PS00411">
    <property type="entry name" value="KINESIN_MOTOR_1"/>
    <property type="match status" value="1"/>
</dbReference>
<dbReference type="GO" id="GO:0005874">
    <property type="term" value="C:microtubule"/>
    <property type="evidence" value="ECO:0007669"/>
    <property type="project" value="UniProtKB-KW"/>
</dbReference>
<keyword evidence="3 6" id="KW-0067">ATP-binding</keyword>
<feature type="domain" description="Kinesin motor" evidence="8">
    <location>
        <begin position="1"/>
        <end position="202"/>
    </location>
</feature>
<keyword evidence="6" id="KW-0493">Microtubule</keyword>
<dbReference type="InterPro" id="IPR001752">
    <property type="entry name" value="Kinesin_motor_dom"/>
</dbReference>
<dbReference type="InterPro" id="IPR027417">
    <property type="entry name" value="P-loop_NTPase"/>
</dbReference>
<keyword evidence="4" id="KW-0206">Cytoskeleton</keyword>
<dbReference type="Pfam" id="PF23735">
    <property type="entry name" value="KIF9"/>
    <property type="match status" value="1"/>
</dbReference>
<feature type="compositionally biased region" description="Low complexity" evidence="7">
    <location>
        <begin position="366"/>
        <end position="383"/>
    </location>
</feature>
<reference evidence="9" key="1">
    <citation type="submission" date="2022-06" db="EMBL/GenBank/DDBJ databases">
        <authorList>
            <person name="Berger JAMES D."/>
            <person name="Berger JAMES D."/>
        </authorList>
    </citation>
    <scope>NUCLEOTIDE SEQUENCE [LARGE SCALE GENOMIC DNA]</scope>
</reference>
<dbReference type="PROSITE" id="PS50067">
    <property type="entry name" value="KINESIN_MOTOR_2"/>
    <property type="match status" value="1"/>
</dbReference>
<dbReference type="GO" id="GO:0007018">
    <property type="term" value="P:microtubule-based movement"/>
    <property type="evidence" value="ECO:0007669"/>
    <property type="project" value="InterPro"/>
</dbReference>
<dbReference type="InterPro" id="IPR036961">
    <property type="entry name" value="Kinesin_motor_dom_sf"/>
</dbReference>
<dbReference type="SUPFAM" id="SSF52540">
    <property type="entry name" value="P-loop containing nucleoside triphosphate hydrolases"/>
    <property type="match status" value="1"/>
</dbReference>
<dbReference type="Pfam" id="PF00225">
    <property type="entry name" value="Kinesin"/>
    <property type="match status" value="1"/>
</dbReference>
<dbReference type="GO" id="GO:0003777">
    <property type="term" value="F:microtubule motor activity"/>
    <property type="evidence" value="ECO:0007669"/>
    <property type="project" value="InterPro"/>
</dbReference>
<dbReference type="Gene3D" id="3.40.850.10">
    <property type="entry name" value="Kinesin motor domain"/>
    <property type="match status" value="1"/>
</dbReference>
<comment type="subcellular location">
    <subcellularLocation>
        <location evidence="1">Cytoplasm</location>
        <location evidence="1">Cytoskeleton</location>
    </subcellularLocation>
</comment>
<keyword evidence="4" id="KW-0963">Cytoplasm</keyword>
<dbReference type="PANTHER" id="PTHR47968:SF67">
    <property type="entry name" value="KINESIN MOTOR DOMAIN-CONTAINING PROTEIN"/>
    <property type="match status" value="1"/>
</dbReference>
<evidence type="ECO:0000256" key="3">
    <source>
        <dbReference type="ARBA" id="ARBA00022840"/>
    </source>
</evidence>
<dbReference type="PRINTS" id="PR00380">
    <property type="entry name" value="KINESINHEAVY"/>
</dbReference>
<dbReference type="PANTHER" id="PTHR47968">
    <property type="entry name" value="CENTROMERE PROTEIN E"/>
    <property type="match status" value="1"/>
</dbReference>
<comment type="caution">
    <text evidence="5">Lacks conserved residue(s) required for the propagation of feature annotation.</text>
</comment>
<sequence length="693" mass="78994">MEIYNEIGYDLLDARHHIASKLEDLPRVTLFEHTEAGTVHLKNLSIHSASNTDEALNLLFMGDTNRIIAETPMNEASTRSHCIFTMHITSQTHGSSVIRRSKLHLVDLAGSERVYKCGLDGTLLTEAKYINLSLHYLEQVIIALAEKQRTHVPYRNSMMTMMLRDSLGGNCMTSMIATCSIEQENLQETLSTCRFAQRVALIKNEITLNEEQDPYLTINHLKSEIEHLKAELALATGIENDASLTSEDKERCEQLIKEYLKTPQTNSEHVIVPTPILSNVHMINLAFSLIHEFYWKDIQKLKAAEKSTKHVVVPPIPNTTKEANQLREILSQRDHEIRVLVNLLRQEKQKKNPEVYSANAYGDSTNGNQPNNNNNNKNDNGNKSIDPVSETWTAQIQKGTKDGNISEDRNNISTQKRLFEESKRAVDHVTQWLEQQAKGKLLGHLSMGREEAFEMFKQDYPLQGQINKQKEELKSLYAEAKLQGVKMSKAKEEAGNIRVQINTIIQNNNNDCRTQDILTELRNQLEVRRTGYRDSYNALKELKPRVEHLQHSLELAKMRLVQDFESWWNKISCEVEEDTTSSCLHNGSVTSYRSGNIESQKMNLKMATDQNVSESINYCNVGLKSESSCEVSKTNKEVNNTLEHRTIANQSIPLTGDPVVDADILTFIRAREKIRSRRLLAAEQQQRKNQCTE</sequence>
<protein>
    <recommendedName>
        <fullName evidence="6">Kinesin-like protein</fullName>
    </recommendedName>
</protein>
<evidence type="ECO:0000256" key="6">
    <source>
        <dbReference type="RuleBase" id="RU000394"/>
    </source>
</evidence>
<dbReference type="InterPro" id="IPR019821">
    <property type="entry name" value="Kinesin_motor_CS"/>
</dbReference>
<proteinExistence type="inferred from homology"/>
<evidence type="ECO:0000256" key="2">
    <source>
        <dbReference type="ARBA" id="ARBA00022741"/>
    </source>
</evidence>
<evidence type="ECO:0000256" key="4">
    <source>
        <dbReference type="ARBA" id="ARBA00023212"/>
    </source>
</evidence>
<evidence type="ECO:0000256" key="1">
    <source>
        <dbReference type="ARBA" id="ARBA00004245"/>
    </source>
</evidence>